<dbReference type="SUPFAM" id="SSF53383">
    <property type="entry name" value="PLP-dependent transferases"/>
    <property type="match status" value="1"/>
</dbReference>
<evidence type="ECO:0000256" key="1">
    <source>
        <dbReference type="ARBA" id="ARBA00005384"/>
    </source>
</evidence>
<name>A0A9D7S5J9_9BACT</name>
<dbReference type="Gene3D" id="1.10.10.10">
    <property type="entry name" value="Winged helix-like DNA-binding domain superfamily/Winged helix DNA-binding domain"/>
    <property type="match status" value="1"/>
</dbReference>
<dbReference type="PANTHER" id="PTHR46577">
    <property type="entry name" value="HTH-TYPE TRANSCRIPTIONAL REGULATORY PROTEIN GABR"/>
    <property type="match status" value="1"/>
</dbReference>
<organism evidence="7 8">
    <name type="scientific">Candidatus Defluviibacterium haderslevense</name>
    <dbReference type="NCBI Taxonomy" id="2981993"/>
    <lineage>
        <taxon>Bacteria</taxon>
        <taxon>Pseudomonadati</taxon>
        <taxon>Bacteroidota</taxon>
        <taxon>Saprospiria</taxon>
        <taxon>Saprospirales</taxon>
        <taxon>Saprospiraceae</taxon>
        <taxon>Candidatus Defluviibacterium</taxon>
    </lineage>
</organism>
<dbReference type="GO" id="GO:0003700">
    <property type="term" value="F:DNA-binding transcription factor activity"/>
    <property type="evidence" value="ECO:0007669"/>
    <property type="project" value="InterPro"/>
</dbReference>
<dbReference type="Pfam" id="PF00392">
    <property type="entry name" value="GntR"/>
    <property type="match status" value="1"/>
</dbReference>
<dbReference type="InterPro" id="IPR036390">
    <property type="entry name" value="WH_DNA-bd_sf"/>
</dbReference>
<evidence type="ECO:0000256" key="4">
    <source>
        <dbReference type="ARBA" id="ARBA00023125"/>
    </source>
</evidence>
<dbReference type="PANTHER" id="PTHR46577:SF2">
    <property type="entry name" value="TRANSCRIPTIONAL REGULATORY PROTEIN"/>
    <property type="match status" value="1"/>
</dbReference>
<keyword evidence="7" id="KW-0032">Aminotransferase</keyword>
<dbReference type="InterPro" id="IPR004839">
    <property type="entry name" value="Aminotransferase_I/II_large"/>
</dbReference>
<keyword evidence="3" id="KW-0805">Transcription regulation</keyword>
<feature type="domain" description="HTH gntR-type" evidence="6">
    <location>
        <begin position="5"/>
        <end position="73"/>
    </location>
</feature>
<gene>
    <name evidence="7" type="ORF">IPO85_00990</name>
</gene>
<keyword evidence="7" id="KW-0808">Transferase</keyword>
<dbReference type="SUPFAM" id="SSF46785">
    <property type="entry name" value="Winged helix' DNA-binding domain"/>
    <property type="match status" value="1"/>
</dbReference>
<dbReference type="InterPro" id="IPR015421">
    <property type="entry name" value="PyrdxlP-dep_Trfase_major"/>
</dbReference>
<comment type="caution">
    <text evidence="7">The sequence shown here is derived from an EMBL/GenBank/DDBJ whole genome shotgun (WGS) entry which is preliminary data.</text>
</comment>
<dbReference type="Proteomes" id="UP000808349">
    <property type="component" value="Unassembled WGS sequence"/>
</dbReference>
<dbReference type="Pfam" id="PF00155">
    <property type="entry name" value="Aminotran_1_2"/>
    <property type="match status" value="1"/>
</dbReference>
<dbReference type="InterPro" id="IPR036388">
    <property type="entry name" value="WH-like_DNA-bd_sf"/>
</dbReference>
<reference evidence="7 8" key="1">
    <citation type="submission" date="2020-10" db="EMBL/GenBank/DDBJ databases">
        <title>Connecting structure to function with the recovery of over 1000 high-quality activated sludge metagenome-assembled genomes encoding full-length rRNA genes using long-read sequencing.</title>
        <authorList>
            <person name="Singleton C.M."/>
            <person name="Petriglieri F."/>
            <person name="Kristensen J.M."/>
            <person name="Kirkegaard R.H."/>
            <person name="Michaelsen T.Y."/>
            <person name="Andersen M.H."/>
            <person name="Karst S.M."/>
            <person name="Dueholm M.S."/>
            <person name="Nielsen P.H."/>
            <person name="Albertsen M."/>
        </authorList>
    </citation>
    <scope>NUCLEOTIDE SEQUENCE [LARGE SCALE GENOMIC DNA]</scope>
    <source>
        <strain evidence="7">Ribe_18-Q3-R11-54_BAT3C.373</strain>
    </source>
</reference>
<accession>A0A9D7S5J9</accession>
<evidence type="ECO:0000259" key="6">
    <source>
        <dbReference type="PROSITE" id="PS50949"/>
    </source>
</evidence>
<dbReference type="Gene3D" id="3.90.1150.10">
    <property type="entry name" value="Aspartate Aminotransferase, domain 1"/>
    <property type="match status" value="1"/>
</dbReference>
<evidence type="ECO:0000256" key="5">
    <source>
        <dbReference type="ARBA" id="ARBA00023163"/>
    </source>
</evidence>
<dbReference type="Gene3D" id="3.40.640.10">
    <property type="entry name" value="Type I PLP-dependent aspartate aminotransferase-like (Major domain)"/>
    <property type="match status" value="1"/>
</dbReference>
<dbReference type="CDD" id="cd00609">
    <property type="entry name" value="AAT_like"/>
    <property type="match status" value="1"/>
</dbReference>
<evidence type="ECO:0000313" key="7">
    <source>
        <dbReference type="EMBL" id="MBK9716103.1"/>
    </source>
</evidence>
<keyword evidence="2" id="KW-0663">Pyridoxal phosphate</keyword>
<dbReference type="InterPro" id="IPR015424">
    <property type="entry name" value="PyrdxlP-dep_Trfase"/>
</dbReference>
<evidence type="ECO:0000256" key="2">
    <source>
        <dbReference type="ARBA" id="ARBA00022898"/>
    </source>
</evidence>
<dbReference type="GO" id="GO:0003677">
    <property type="term" value="F:DNA binding"/>
    <property type="evidence" value="ECO:0007669"/>
    <property type="project" value="UniProtKB-KW"/>
</dbReference>
<dbReference type="InterPro" id="IPR015422">
    <property type="entry name" value="PyrdxlP-dep_Trfase_small"/>
</dbReference>
<proteinExistence type="inferred from homology"/>
<evidence type="ECO:0000256" key="3">
    <source>
        <dbReference type="ARBA" id="ARBA00023015"/>
    </source>
</evidence>
<dbReference type="CDD" id="cd07377">
    <property type="entry name" value="WHTH_GntR"/>
    <property type="match status" value="1"/>
</dbReference>
<dbReference type="SMART" id="SM00345">
    <property type="entry name" value="HTH_GNTR"/>
    <property type="match status" value="1"/>
</dbReference>
<protein>
    <submittedName>
        <fullName evidence="7">PLP-dependent aminotransferase family protein</fullName>
    </submittedName>
</protein>
<dbReference type="InterPro" id="IPR000524">
    <property type="entry name" value="Tscrpt_reg_HTH_GntR"/>
</dbReference>
<dbReference type="AlphaFoldDB" id="A0A9D7S5J9"/>
<sequence>MKSKELLYLQLANHVEHQIKSEVLIVGDKLPSLRTVALEKGVSITTVQQAYFELEARGLIESRPQSGYYVSYAHKYFKNIPQTSRPIIAKTEDDIEDIIFAVSKNISKAKIELSTGIPALELLPVAKMNKAIVNATRNIQGGGLNYDKDGNQNLKKQIAKRSYMWGGTLKENDIVTTSGSIDAISFCMLTLTEKGDTIAVESPVYFGILHLAKNLGLNVLELPTNPITGIDVEALRKALQTKKIKLCLLVSNFSNPMGCCMPNENKKEVVKLMEKYNVPLIEDDLFGDLYFGKHRPSCCKSFDESGIVLLCSSFSKTLAPGYRVGWMVPGKFKEKVARTKYYHSLYTTSITHEAVGSFLENDRYENHLRKLRQTLHRNSLQFLRCISQYFPDDTKVTNPQGGLHLWVELNKNANTIELYNTAMANKISIAPGRMFTLQNQYNNCLKLNYGLLWDDNVESALKQLGKLCSLTSITKRM</sequence>
<dbReference type="GO" id="GO:0008483">
    <property type="term" value="F:transaminase activity"/>
    <property type="evidence" value="ECO:0007669"/>
    <property type="project" value="UniProtKB-KW"/>
</dbReference>
<dbReference type="InterPro" id="IPR051446">
    <property type="entry name" value="HTH_trans_reg/aminotransferase"/>
</dbReference>
<dbReference type="EMBL" id="JADKFW010000004">
    <property type="protein sequence ID" value="MBK9716103.1"/>
    <property type="molecule type" value="Genomic_DNA"/>
</dbReference>
<keyword evidence="4" id="KW-0238">DNA-binding</keyword>
<evidence type="ECO:0000313" key="8">
    <source>
        <dbReference type="Proteomes" id="UP000808349"/>
    </source>
</evidence>
<keyword evidence="5" id="KW-0804">Transcription</keyword>
<comment type="similarity">
    <text evidence="1">In the C-terminal section; belongs to the class-I pyridoxal-phosphate-dependent aminotransferase family.</text>
</comment>
<dbReference type="PROSITE" id="PS50949">
    <property type="entry name" value="HTH_GNTR"/>
    <property type="match status" value="1"/>
</dbReference>
<dbReference type="GO" id="GO:0030170">
    <property type="term" value="F:pyridoxal phosphate binding"/>
    <property type="evidence" value="ECO:0007669"/>
    <property type="project" value="InterPro"/>
</dbReference>